<dbReference type="eggNOG" id="KOG4441">
    <property type="taxonomic scope" value="Eukaryota"/>
</dbReference>
<dbReference type="KEGG" id="dpx:DAPPUDRAFT_121093"/>
<dbReference type="Gene3D" id="2.120.10.80">
    <property type="entry name" value="Kelch-type beta propeller"/>
    <property type="match status" value="1"/>
</dbReference>
<evidence type="ECO:0000256" key="1">
    <source>
        <dbReference type="ARBA" id="ARBA00022441"/>
    </source>
</evidence>
<dbReference type="PANTHER" id="PTHR24412">
    <property type="entry name" value="KELCH PROTEIN"/>
    <property type="match status" value="1"/>
</dbReference>
<evidence type="ECO:0000313" key="4">
    <source>
        <dbReference type="Proteomes" id="UP000000305"/>
    </source>
</evidence>
<dbReference type="InParanoid" id="E9I2P9"/>
<dbReference type="InterPro" id="IPR006652">
    <property type="entry name" value="Kelch_1"/>
</dbReference>
<accession>E9I2P9</accession>
<dbReference type="Pfam" id="PF01344">
    <property type="entry name" value="Kelch_1"/>
    <property type="match status" value="1"/>
</dbReference>
<dbReference type="PANTHER" id="PTHR24412:SF451">
    <property type="entry name" value="KELCH-LIKE PROTEIN 20"/>
    <property type="match status" value="1"/>
</dbReference>
<keyword evidence="2" id="KW-0677">Repeat</keyword>
<dbReference type="PhylomeDB" id="E9I2P9"/>
<dbReference type="EMBL" id="GL734196">
    <property type="protein sequence ID" value="EFX61730.1"/>
    <property type="molecule type" value="Genomic_DNA"/>
</dbReference>
<dbReference type="InterPro" id="IPR015915">
    <property type="entry name" value="Kelch-typ_b-propeller"/>
</dbReference>
<gene>
    <name evidence="3" type="ORF">DAPPUDRAFT_121093</name>
</gene>
<dbReference type="STRING" id="6669.E9I2P9"/>
<keyword evidence="1" id="KW-0880">Kelch repeat</keyword>
<name>E9I2P9_DAPPU</name>
<reference evidence="3 4" key="1">
    <citation type="journal article" date="2011" name="Science">
        <title>The ecoresponsive genome of Daphnia pulex.</title>
        <authorList>
            <person name="Colbourne J.K."/>
            <person name="Pfrender M.E."/>
            <person name="Gilbert D."/>
            <person name="Thomas W.K."/>
            <person name="Tucker A."/>
            <person name="Oakley T.H."/>
            <person name="Tokishita S."/>
            <person name="Aerts A."/>
            <person name="Arnold G.J."/>
            <person name="Basu M.K."/>
            <person name="Bauer D.J."/>
            <person name="Caceres C.E."/>
            <person name="Carmel L."/>
            <person name="Casola C."/>
            <person name="Choi J.H."/>
            <person name="Detter J.C."/>
            <person name="Dong Q."/>
            <person name="Dusheyko S."/>
            <person name="Eads B.D."/>
            <person name="Frohlich T."/>
            <person name="Geiler-Samerotte K.A."/>
            <person name="Gerlach D."/>
            <person name="Hatcher P."/>
            <person name="Jogdeo S."/>
            <person name="Krijgsveld J."/>
            <person name="Kriventseva E.V."/>
            <person name="Kultz D."/>
            <person name="Laforsch C."/>
            <person name="Lindquist E."/>
            <person name="Lopez J."/>
            <person name="Manak J.R."/>
            <person name="Muller J."/>
            <person name="Pangilinan J."/>
            <person name="Patwardhan R.P."/>
            <person name="Pitluck S."/>
            <person name="Pritham E.J."/>
            <person name="Rechtsteiner A."/>
            <person name="Rho M."/>
            <person name="Rogozin I.B."/>
            <person name="Sakarya O."/>
            <person name="Salamov A."/>
            <person name="Schaack S."/>
            <person name="Shapiro H."/>
            <person name="Shiga Y."/>
            <person name="Skalitzky C."/>
            <person name="Smith Z."/>
            <person name="Souvorov A."/>
            <person name="Sung W."/>
            <person name="Tang Z."/>
            <person name="Tsuchiya D."/>
            <person name="Tu H."/>
            <person name="Vos H."/>
            <person name="Wang M."/>
            <person name="Wolf Y.I."/>
            <person name="Yamagata H."/>
            <person name="Yamada T."/>
            <person name="Ye Y."/>
            <person name="Shaw J.R."/>
            <person name="Andrews J."/>
            <person name="Crease T.J."/>
            <person name="Tang H."/>
            <person name="Lucas S.M."/>
            <person name="Robertson H.M."/>
            <person name="Bork P."/>
            <person name="Koonin E.V."/>
            <person name="Zdobnov E.M."/>
            <person name="Grigoriev I.V."/>
            <person name="Lynch M."/>
            <person name="Boore J.L."/>
        </authorList>
    </citation>
    <scope>NUCLEOTIDE SEQUENCE [LARGE SCALE GENOMIC DNA]</scope>
</reference>
<dbReference type="SMART" id="SM00612">
    <property type="entry name" value="Kelch"/>
    <property type="match status" value="1"/>
</dbReference>
<sequence>LYGYLYDVGGQDGVSCLNYVERYDPKENKWSEVASMNTRRLVVAVAVLGGFLYAVSGSDDQIPLNTSGRDDATELWSAESYNPNTNTCQSHIGNELKKEKVKCNLRHVGLAVVNGKLYVVDRLKSTIRSRINGDCGSP</sequence>
<organism evidence="3 4">
    <name type="scientific">Daphnia pulex</name>
    <name type="common">Water flea</name>
    <dbReference type="NCBI Taxonomy" id="6669"/>
    <lineage>
        <taxon>Eukaryota</taxon>
        <taxon>Metazoa</taxon>
        <taxon>Ecdysozoa</taxon>
        <taxon>Arthropoda</taxon>
        <taxon>Crustacea</taxon>
        <taxon>Branchiopoda</taxon>
        <taxon>Diplostraca</taxon>
        <taxon>Cladocera</taxon>
        <taxon>Anomopoda</taxon>
        <taxon>Daphniidae</taxon>
        <taxon>Daphnia</taxon>
    </lineage>
</organism>
<dbReference type="SUPFAM" id="SSF117281">
    <property type="entry name" value="Kelch motif"/>
    <property type="match status" value="1"/>
</dbReference>
<evidence type="ECO:0000313" key="3">
    <source>
        <dbReference type="EMBL" id="EFX61730.1"/>
    </source>
</evidence>
<dbReference type="Proteomes" id="UP000000305">
    <property type="component" value="Unassembled WGS sequence"/>
</dbReference>
<evidence type="ECO:0000256" key="2">
    <source>
        <dbReference type="ARBA" id="ARBA00022737"/>
    </source>
</evidence>
<dbReference type="HOGENOM" id="CLU_1860194_0_0_1"/>
<proteinExistence type="predicted"/>
<protein>
    <submittedName>
        <fullName evidence="3">Uncharacterized protein</fullName>
    </submittedName>
</protein>
<dbReference type="AlphaFoldDB" id="E9I2P9"/>
<feature type="non-terminal residue" evidence="3">
    <location>
        <position position="1"/>
    </location>
</feature>
<keyword evidence="4" id="KW-1185">Reference proteome</keyword>
<dbReference type="OrthoDB" id="45365at2759"/>